<sequence length="824" mass="87951">MTILHARASVRLLAGTALLALHLPLAAQEAAEAAAAPAAEGETYTDEEIVVVGGARLPGAVIGDIPPENTLDPRDIRATGATSIAELLEAVAPQTASSRSREGGQPIVLLNGRRTSGFREVRDLPPEAILRMDILPEEVALKYGYRADQRVVNIVLRPRFRSTVTRVEGEMPTEGGRFEGEADATRLMINEDGRTTINLRLEGTSSLTESERDIAPPAAGERDQRDFRTLLGSRQMARLGGTVNRTVFGDVAATFDGQVESTDGRSLLGESLLSPGTALERNTDNDSGRLGMALNTDRGSWRLSATGSYELSRSLTLTDRETVGVASRDRARSTNSTGALDVVASGPLAELPAGRASMTVKVAGDTRDIDSRAQRVSGVTETDLGRDRLSSSLNFDLPVAKRNGAWGAIGTLTLNGNVEVEELSDFGTLVTAGGGLFWAPVQRLSLIASYTREQGAPGLQQLGDPVLVTPNSRIFDFRLGETVLVDQVSGGNPDLLSDTRKVTKLGATLKPLDETNLELRGDYVRTRTDDPLSRFPGPTAAIEAAFPERFTRNAAGDLIRVDLRPVNYDSSARDEVRWGINFSKPLKSAQPSQSVMDQLRRTREAAGGGPQPQGQGAGQGQRGPGGFRGPGGGPGGFGPFGGGQSGRLTLSAYHTLLIRDEVLIRPGLPVIDYLDGEAADTGGGRARHRVEVESGWFNNGIGVRLTGTWQSGSQVVGGPSGDLDFAPLTKMDLRIFANLGEKPELVLQHPWLRGTQVRLGVDNLFDAKQKVRDGTGLTPINYQPDLLDAQGRTVSISFRKLFLPPRSAMRRPPPPTPAPAAPTS</sequence>
<feature type="compositionally biased region" description="Gly residues" evidence="4">
    <location>
        <begin position="606"/>
        <end position="643"/>
    </location>
</feature>
<dbReference type="Proteomes" id="UP001595615">
    <property type="component" value="Unassembled WGS sequence"/>
</dbReference>
<evidence type="ECO:0000313" key="6">
    <source>
        <dbReference type="EMBL" id="MFC3714307.1"/>
    </source>
</evidence>
<feature type="region of interest" description="Disordered" evidence="4">
    <location>
        <begin position="587"/>
        <end position="643"/>
    </location>
</feature>
<feature type="region of interest" description="Disordered" evidence="4">
    <location>
        <begin position="805"/>
        <end position="824"/>
    </location>
</feature>
<keyword evidence="6" id="KW-0675">Receptor</keyword>
<proteinExistence type="predicted"/>
<reference evidence="7" key="1">
    <citation type="journal article" date="2019" name="Int. J. Syst. Evol. Microbiol.">
        <title>The Global Catalogue of Microorganisms (GCM) 10K type strain sequencing project: providing services to taxonomists for standard genome sequencing and annotation.</title>
        <authorList>
            <consortium name="The Broad Institute Genomics Platform"/>
            <consortium name="The Broad Institute Genome Sequencing Center for Infectious Disease"/>
            <person name="Wu L."/>
            <person name="Ma J."/>
        </authorList>
    </citation>
    <scope>NUCLEOTIDE SEQUENCE [LARGE SCALE GENOMIC DNA]</scope>
    <source>
        <strain evidence="7">KCTC 42644</strain>
    </source>
</reference>
<dbReference type="Gene3D" id="2.40.170.20">
    <property type="entry name" value="TonB-dependent receptor, beta-barrel domain"/>
    <property type="match status" value="2"/>
</dbReference>
<evidence type="ECO:0000256" key="5">
    <source>
        <dbReference type="SAM" id="SignalP"/>
    </source>
</evidence>
<feature type="signal peptide" evidence="5">
    <location>
        <begin position="1"/>
        <end position="27"/>
    </location>
</feature>
<comment type="caution">
    <text evidence="6">The sequence shown here is derived from an EMBL/GenBank/DDBJ whole genome shotgun (WGS) entry which is preliminary data.</text>
</comment>
<organism evidence="6 7">
    <name type="scientific">Sphingoaurantiacus capsulatus</name>
    <dbReference type="NCBI Taxonomy" id="1771310"/>
    <lineage>
        <taxon>Bacteria</taxon>
        <taxon>Pseudomonadati</taxon>
        <taxon>Pseudomonadota</taxon>
        <taxon>Alphaproteobacteria</taxon>
        <taxon>Sphingomonadales</taxon>
        <taxon>Sphingosinicellaceae</taxon>
        <taxon>Sphingoaurantiacus</taxon>
    </lineage>
</organism>
<comment type="subcellular location">
    <subcellularLocation>
        <location evidence="1">Cell outer membrane</location>
    </subcellularLocation>
</comment>
<name>A0ABV7XH73_9SPHN</name>
<evidence type="ECO:0000256" key="4">
    <source>
        <dbReference type="SAM" id="MobiDB-lite"/>
    </source>
</evidence>
<dbReference type="PANTHER" id="PTHR47234">
    <property type="match status" value="1"/>
</dbReference>
<evidence type="ECO:0000256" key="3">
    <source>
        <dbReference type="ARBA" id="ARBA00023237"/>
    </source>
</evidence>
<evidence type="ECO:0000313" key="7">
    <source>
        <dbReference type="Proteomes" id="UP001595615"/>
    </source>
</evidence>
<dbReference type="EMBL" id="JBHRXV010000013">
    <property type="protein sequence ID" value="MFC3714307.1"/>
    <property type="molecule type" value="Genomic_DNA"/>
</dbReference>
<protein>
    <submittedName>
        <fullName evidence="6">TonB-dependent receptor</fullName>
    </submittedName>
</protein>
<dbReference type="SUPFAM" id="SSF56935">
    <property type="entry name" value="Porins"/>
    <property type="match status" value="1"/>
</dbReference>
<feature type="compositionally biased region" description="Pro residues" evidence="4">
    <location>
        <begin position="811"/>
        <end position="824"/>
    </location>
</feature>
<keyword evidence="3" id="KW-0998">Cell outer membrane</keyword>
<keyword evidence="2" id="KW-0472">Membrane</keyword>
<dbReference type="InterPro" id="IPR037066">
    <property type="entry name" value="Plug_dom_sf"/>
</dbReference>
<gene>
    <name evidence="6" type="ORF">ACFOMD_17190</name>
</gene>
<evidence type="ECO:0000256" key="2">
    <source>
        <dbReference type="ARBA" id="ARBA00023136"/>
    </source>
</evidence>
<accession>A0ABV7XH73</accession>
<dbReference type="InterPro" id="IPR036942">
    <property type="entry name" value="Beta-barrel_TonB_sf"/>
</dbReference>
<feature type="chain" id="PRO_5045966469" evidence="5">
    <location>
        <begin position="28"/>
        <end position="824"/>
    </location>
</feature>
<dbReference type="RefSeq" id="WP_380863668.1">
    <property type="nucleotide sequence ID" value="NZ_JBHRXV010000013.1"/>
</dbReference>
<keyword evidence="7" id="KW-1185">Reference proteome</keyword>
<dbReference type="PANTHER" id="PTHR47234:SF1">
    <property type="entry name" value="TONB-DEPENDENT RECEPTOR"/>
    <property type="match status" value="1"/>
</dbReference>
<dbReference type="Gene3D" id="2.170.130.10">
    <property type="entry name" value="TonB-dependent receptor, plug domain"/>
    <property type="match status" value="1"/>
</dbReference>
<keyword evidence="5" id="KW-0732">Signal</keyword>
<evidence type="ECO:0000256" key="1">
    <source>
        <dbReference type="ARBA" id="ARBA00004442"/>
    </source>
</evidence>